<dbReference type="PANTHER" id="PTHR43708">
    <property type="entry name" value="CONSERVED EXPRESSED OXIDOREDUCTASE (EUROFUNG)"/>
    <property type="match status" value="1"/>
</dbReference>
<evidence type="ECO:0000313" key="3">
    <source>
        <dbReference type="EMBL" id="MEX6429263.1"/>
    </source>
</evidence>
<dbReference type="EMBL" id="JBFSHR010000013">
    <property type="protein sequence ID" value="MEX6429263.1"/>
    <property type="molecule type" value="Genomic_DNA"/>
</dbReference>
<comment type="caution">
    <text evidence="3">The sequence shown here is derived from an EMBL/GenBank/DDBJ whole genome shotgun (WGS) entry which is preliminary data.</text>
</comment>
<accession>A0ABV3Y124</accession>
<organism evidence="3 4">
    <name type="scientific">Ferrimicrobium acidiphilum</name>
    <dbReference type="NCBI Taxonomy" id="121039"/>
    <lineage>
        <taxon>Bacteria</taxon>
        <taxon>Bacillati</taxon>
        <taxon>Actinomycetota</taxon>
        <taxon>Acidimicrobiia</taxon>
        <taxon>Acidimicrobiales</taxon>
        <taxon>Acidimicrobiaceae</taxon>
        <taxon>Ferrimicrobium</taxon>
    </lineage>
</organism>
<dbReference type="Pfam" id="PF22725">
    <property type="entry name" value="GFO_IDH_MocA_C3"/>
    <property type="match status" value="1"/>
</dbReference>
<feature type="domain" description="Gfo/Idh/MocA-like oxidoreductase N-terminal" evidence="1">
    <location>
        <begin position="182"/>
        <end position="302"/>
    </location>
</feature>
<dbReference type="SUPFAM" id="SSF55347">
    <property type="entry name" value="Glyceraldehyde-3-phosphate dehydrogenase-like, C-terminal domain"/>
    <property type="match status" value="1"/>
</dbReference>
<dbReference type="SUPFAM" id="SSF51735">
    <property type="entry name" value="NAD(P)-binding Rossmann-fold domains"/>
    <property type="match status" value="1"/>
</dbReference>
<evidence type="ECO:0000259" key="1">
    <source>
        <dbReference type="Pfam" id="PF01408"/>
    </source>
</evidence>
<sequence>MRVQTSRGALATASWADRVHTTDDAYRNIGSSTALLITDLCSIDEPLIDAIRGGIHAVVVLNTPQHTPRWGSFLGYQMTSAQPYSEWMLAPNRQVSALARTPNEFGAQTTLTTFTQPTDAETLINVNIAMKNHVVASQQALGHGRLTVLGIDLAALAQPHSWSSRIMELLLASPNVTGIDEFGVGIIGYGPYGGMGLYHGTASSHTPGLRLVSAVDANPERIAQARTDFPGLIGYNSADQLLRDTNTDIVIVATPPNTHYELALAALEADKHVVVEKPLCLTLDEADSLIERAQENCRLLTVHQNRRWDQDFRTIVGLLDDNTIGEVFNIETSVSAFDHPCRAWHSDAEISGGIAYDWGAHHIDWIHQLYHEPPERIFAFGHKRRWHETTNLDQLRIHLQFSEGREATFFQSELDGFRRPKFYIQGTNGTIVGNYHTFEQSLVDPITGYRVERYHYAEAPATLEVAIYEGSGQLAHLKPALVEKDTFGFHRDLADHLLVGTPLGVQPPQIRSVVGVLELAHRSSELGTLQTLGHR</sequence>
<feature type="domain" description="GFO/IDH/MocA-like oxidoreductase" evidence="2">
    <location>
        <begin position="312"/>
        <end position="432"/>
    </location>
</feature>
<evidence type="ECO:0000259" key="2">
    <source>
        <dbReference type="Pfam" id="PF22725"/>
    </source>
</evidence>
<dbReference type="Pfam" id="PF01408">
    <property type="entry name" value="GFO_IDH_MocA"/>
    <property type="match status" value="1"/>
</dbReference>
<reference evidence="3 4" key="1">
    <citation type="submission" date="2024-07" db="EMBL/GenBank/DDBJ databases">
        <title>Draft Genome Sequence of Ferrimicrobium acidiphilum Strain YE2023, Isolated from a Pulp of Bioleach Reactor.</title>
        <authorList>
            <person name="Elkina Y.A."/>
            <person name="Bulaeva A.G."/>
            <person name="Beletsky A.V."/>
            <person name="Mardanov A.V."/>
        </authorList>
    </citation>
    <scope>NUCLEOTIDE SEQUENCE [LARGE SCALE GENOMIC DNA]</scope>
    <source>
        <strain evidence="3 4">YE2023</strain>
    </source>
</reference>
<dbReference type="InterPro" id="IPR055170">
    <property type="entry name" value="GFO_IDH_MocA-like_dom"/>
</dbReference>
<protein>
    <submittedName>
        <fullName evidence="3">Gfo/Idh/MocA family protein</fullName>
    </submittedName>
</protein>
<dbReference type="Gene3D" id="3.30.360.10">
    <property type="entry name" value="Dihydrodipicolinate Reductase, domain 2"/>
    <property type="match status" value="1"/>
</dbReference>
<keyword evidence="4" id="KW-1185">Reference proteome</keyword>
<dbReference type="Gene3D" id="3.40.50.720">
    <property type="entry name" value="NAD(P)-binding Rossmann-like Domain"/>
    <property type="match status" value="1"/>
</dbReference>
<evidence type="ECO:0000313" key="4">
    <source>
        <dbReference type="Proteomes" id="UP001560267"/>
    </source>
</evidence>
<dbReference type="InterPro" id="IPR036291">
    <property type="entry name" value="NAD(P)-bd_dom_sf"/>
</dbReference>
<name>A0ABV3Y124_9ACTN</name>
<dbReference type="RefSeq" id="WP_369084365.1">
    <property type="nucleotide sequence ID" value="NZ_JBFSHR010000013.1"/>
</dbReference>
<dbReference type="InterPro" id="IPR000683">
    <property type="entry name" value="Gfo/Idh/MocA-like_OxRdtase_N"/>
</dbReference>
<dbReference type="PANTHER" id="PTHR43708:SF8">
    <property type="entry name" value="OXIDOREDUCTASE"/>
    <property type="match status" value="1"/>
</dbReference>
<proteinExistence type="predicted"/>
<dbReference type="InterPro" id="IPR051317">
    <property type="entry name" value="Gfo/Idh/MocA_oxidoreduct"/>
</dbReference>
<gene>
    <name evidence="3" type="ORF">AB6A68_05350</name>
</gene>
<dbReference type="Proteomes" id="UP001560267">
    <property type="component" value="Unassembled WGS sequence"/>
</dbReference>